<evidence type="ECO:0000313" key="15">
    <source>
        <dbReference type="Ensembl" id="ENSOABP00000065902.1"/>
    </source>
</evidence>
<dbReference type="GO" id="GO:0016787">
    <property type="term" value="F:hydrolase activity"/>
    <property type="evidence" value="ECO:0007669"/>
    <property type="project" value="UniProtKB-KW"/>
</dbReference>
<keyword evidence="7" id="KW-0540">Nuclease</keyword>
<keyword evidence="16" id="KW-1185">Reference proteome</keyword>
<evidence type="ECO:0000256" key="3">
    <source>
        <dbReference type="ARBA" id="ARBA00004496"/>
    </source>
</evidence>
<dbReference type="PRINTS" id="PR02086">
    <property type="entry name" value="PUTNUCHARBI1"/>
</dbReference>
<evidence type="ECO:0000256" key="8">
    <source>
        <dbReference type="ARBA" id="ARBA00022723"/>
    </source>
</evidence>
<keyword evidence="6" id="KW-0963">Cytoplasm</keyword>
<evidence type="ECO:0000256" key="11">
    <source>
        <dbReference type="ARBA" id="ARBA00030126"/>
    </source>
</evidence>
<dbReference type="InterPro" id="IPR045249">
    <property type="entry name" value="HARBI1-like"/>
</dbReference>
<evidence type="ECO:0000256" key="7">
    <source>
        <dbReference type="ARBA" id="ARBA00022722"/>
    </source>
</evidence>
<evidence type="ECO:0000256" key="10">
    <source>
        <dbReference type="ARBA" id="ARBA00023242"/>
    </source>
</evidence>
<reference evidence="16" key="1">
    <citation type="submission" date="2020-03" db="EMBL/GenBank/DDBJ databases">
        <title>Evolution of repeat sequences and sex chromosomes of tilapia species revealed by chromosome-level genomes.</title>
        <authorList>
            <person name="Xu L."/>
            <person name="Tao W."/>
            <person name="Wang D."/>
            <person name="Zhou Q."/>
        </authorList>
    </citation>
    <scope>NUCLEOTIDE SEQUENCE [LARGE SCALE GENOMIC DNA]</scope>
    <source>
        <strain evidence="16">Israel</strain>
    </source>
</reference>
<sequence>MVNEVEHRISLYADDVIVYLSKIKDSIPALLRLIGEFDLLRAGKRTFSGLGVPPKQLHKMANRRGRRDVLQTLDDRELLRRYRLDRAGIMFVVDLLRDAITSPTRRHNAITPETKVITTLRYLATGKMQQCSSDDLGLSQSSVSRVITQTLTVLSQPNIVTQFVSFPLDARTLHTHKRAFMDIAGFPGIVGVIDGTHVRIIAPSEDEAVFVNRRNFHSINVQIVFNGACKILDFVVKWPDSTHDARMLSESGIRQLFERRYVPANCHLLGDSGYPCKPWLLTPYLQPRQGPQLNYNRAHKTTRAVVERGIGQLKRRFHVLHGEVRLRPEKVSKVIIACAILHNICKVRQIAEPLEDGDEDEDGGEEDIYIPQGNLGLHH</sequence>
<comment type="subcellular location">
    <subcellularLocation>
        <location evidence="3">Cytoplasm</location>
    </subcellularLocation>
    <subcellularLocation>
        <location evidence="2">Nucleus</location>
    </subcellularLocation>
</comment>
<dbReference type="PANTHER" id="PTHR22930">
    <property type="match status" value="1"/>
</dbReference>
<keyword evidence="8" id="KW-0479">Metal-binding</keyword>
<evidence type="ECO:0000313" key="16">
    <source>
        <dbReference type="Proteomes" id="UP000472276"/>
    </source>
</evidence>
<keyword evidence="10" id="KW-0539">Nucleus</keyword>
<proteinExistence type="inferred from homology"/>
<evidence type="ECO:0000256" key="5">
    <source>
        <dbReference type="ARBA" id="ARBA00015519"/>
    </source>
</evidence>
<comment type="similarity">
    <text evidence="4">Belongs to the HARBI1 family.</text>
</comment>
<organism evidence="15 16">
    <name type="scientific">Oreochromis aureus</name>
    <name type="common">Israeli tilapia</name>
    <name type="synonym">Chromis aureus</name>
    <dbReference type="NCBI Taxonomy" id="47969"/>
    <lineage>
        <taxon>Eukaryota</taxon>
        <taxon>Metazoa</taxon>
        <taxon>Chordata</taxon>
        <taxon>Craniata</taxon>
        <taxon>Vertebrata</taxon>
        <taxon>Euteleostomi</taxon>
        <taxon>Actinopterygii</taxon>
        <taxon>Neopterygii</taxon>
        <taxon>Teleostei</taxon>
        <taxon>Neoteleostei</taxon>
        <taxon>Acanthomorphata</taxon>
        <taxon>Ovalentaria</taxon>
        <taxon>Cichlomorphae</taxon>
        <taxon>Cichliformes</taxon>
        <taxon>Cichlidae</taxon>
        <taxon>African cichlids</taxon>
        <taxon>Pseudocrenilabrinae</taxon>
        <taxon>Oreochromini</taxon>
        <taxon>Oreochromis</taxon>
    </lineage>
</organism>
<dbReference type="GO" id="GO:0005634">
    <property type="term" value="C:nucleus"/>
    <property type="evidence" value="ECO:0007669"/>
    <property type="project" value="UniProtKB-SubCell"/>
</dbReference>
<evidence type="ECO:0000256" key="9">
    <source>
        <dbReference type="ARBA" id="ARBA00022801"/>
    </source>
</evidence>
<evidence type="ECO:0000256" key="2">
    <source>
        <dbReference type="ARBA" id="ARBA00004123"/>
    </source>
</evidence>
<feature type="domain" description="DDE Tnp4" evidence="14">
    <location>
        <begin position="193"/>
        <end position="343"/>
    </location>
</feature>
<dbReference type="AlphaFoldDB" id="A0AAZ1XE42"/>
<dbReference type="PANTHER" id="PTHR22930:SF286">
    <property type="entry name" value="NUCLEASE HARBI1"/>
    <property type="match status" value="1"/>
</dbReference>
<evidence type="ECO:0000256" key="1">
    <source>
        <dbReference type="ARBA" id="ARBA00001968"/>
    </source>
</evidence>
<evidence type="ECO:0000256" key="4">
    <source>
        <dbReference type="ARBA" id="ARBA00006958"/>
    </source>
</evidence>
<accession>A0AAZ1XE42</accession>
<dbReference type="GO" id="GO:0046872">
    <property type="term" value="F:metal ion binding"/>
    <property type="evidence" value="ECO:0007669"/>
    <property type="project" value="UniProtKB-KW"/>
</dbReference>
<name>A0AAZ1XE42_OREAU</name>
<dbReference type="GO" id="GO:0004518">
    <property type="term" value="F:nuclease activity"/>
    <property type="evidence" value="ECO:0007669"/>
    <property type="project" value="UniProtKB-KW"/>
</dbReference>
<keyword evidence="9" id="KW-0378">Hydrolase</keyword>
<dbReference type="Ensembl" id="ENSOABT00000079789.1">
    <property type="protein sequence ID" value="ENSOABP00000065902.1"/>
    <property type="gene ID" value="ENSOABG00000038886.1"/>
</dbReference>
<comment type="cofactor">
    <cofactor evidence="1">
        <name>a divalent metal cation</name>
        <dbReference type="ChEBI" id="CHEBI:60240"/>
    </cofactor>
</comment>
<dbReference type="GO" id="GO:0005737">
    <property type="term" value="C:cytoplasm"/>
    <property type="evidence" value="ECO:0007669"/>
    <property type="project" value="UniProtKB-SubCell"/>
</dbReference>
<feature type="region of interest" description="Disordered" evidence="13">
    <location>
        <begin position="355"/>
        <end position="379"/>
    </location>
</feature>
<dbReference type="Pfam" id="PF13359">
    <property type="entry name" value="DDE_Tnp_4"/>
    <property type="match status" value="1"/>
</dbReference>
<reference evidence="15" key="2">
    <citation type="submission" date="2025-08" db="UniProtKB">
        <authorList>
            <consortium name="Ensembl"/>
        </authorList>
    </citation>
    <scope>IDENTIFICATION</scope>
</reference>
<comment type="function">
    <text evidence="12">Transposase-derived protein that may have nuclease activity. Does not have transposase activity.</text>
</comment>
<evidence type="ECO:0000256" key="13">
    <source>
        <dbReference type="SAM" id="MobiDB-lite"/>
    </source>
</evidence>
<evidence type="ECO:0000256" key="12">
    <source>
        <dbReference type="ARBA" id="ARBA00045850"/>
    </source>
</evidence>
<reference evidence="15" key="3">
    <citation type="submission" date="2025-09" db="UniProtKB">
        <authorList>
            <consortium name="Ensembl"/>
        </authorList>
    </citation>
    <scope>IDENTIFICATION</scope>
</reference>
<evidence type="ECO:0000259" key="14">
    <source>
        <dbReference type="Pfam" id="PF13359"/>
    </source>
</evidence>
<evidence type="ECO:0000256" key="6">
    <source>
        <dbReference type="ARBA" id="ARBA00022490"/>
    </source>
</evidence>
<dbReference type="InterPro" id="IPR027806">
    <property type="entry name" value="HARBI1_dom"/>
</dbReference>
<dbReference type="Proteomes" id="UP000472276">
    <property type="component" value="Unassembled WGS sequence"/>
</dbReference>
<protein>
    <recommendedName>
        <fullName evidence="5">Putative nuclease HARBI1</fullName>
    </recommendedName>
    <alternativeName>
        <fullName evidence="11">Harbinger transposase-derived nuclease</fullName>
    </alternativeName>
</protein>
<feature type="compositionally biased region" description="Acidic residues" evidence="13">
    <location>
        <begin position="355"/>
        <end position="368"/>
    </location>
</feature>
<dbReference type="InterPro" id="IPR026103">
    <property type="entry name" value="HARBI1_animal"/>
</dbReference>